<dbReference type="RefSeq" id="WP_209467987.1">
    <property type="nucleotide sequence ID" value="NZ_JAGGLG010000038.1"/>
</dbReference>
<evidence type="ECO:0000313" key="1">
    <source>
        <dbReference type="EMBL" id="MBP2019884.1"/>
    </source>
</evidence>
<reference evidence="1 2" key="1">
    <citation type="submission" date="2021-03" db="EMBL/GenBank/DDBJ databases">
        <title>Genomic Encyclopedia of Type Strains, Phase IV (KMG-IV): sequencing the most valuable type-strain genomes for metagenomic binning, comparative biology and taxonomic classification.</title>
        <authorList>
            <person name="Goeker M."/>
        </authorList>
    </citation>
    <scope>NUCLEOTIDE SEQUENCE [LARGE SCALE GENOMIC DNA]</scope>
    <source>
        <strain evidence="1 2">DSM 27138</strain>
    </source>
</reference>
<evidence type="ECO:0000313" key="2">
    <source>
        <dbReference type="Proteomes" id="UP001519289"/>
    </source>
</evidence>
<gene>
    <name evidence="1" type="ORF">J2Z79_003326</name>
</gene>
<proteinExistence type="predicted"/>
<comment type="caution">
    <text evidence="1">The sequence shown here is derived from an EMBL/GenBank/DDBJ whole genome shotgun (WGS) entry which is preliminary data.</text>
</comment>
<dbReference type="EMBL" id="JAGGLG010000038">
    <property type="protein sequence ID" value="MBP2019884.1"/>
    <property type="molecule type" value="Genomic_DNA"/>
</dbReference>
<keyword evidence="2" id="KW-1185">Reference proteome</keyword>
<protein>
    <submittedName>
        <fullName evidence="1">Uncharacterized protein</fullName>
    </submittedName>
</protein>
<sequence>MRSAVEGCAGEAPGGTAEGLDAMAETFAREFLRMGFSPDAVLALFKNPFYRAPNHIYRARGEAWVAALIRRIANGGEELHAEA</sequence>
<dbReference type="Proteomes" id="UP001519289">
    <property type="component" value="Unassembled WGS sequence"/>
</dbReference>
<name>A0ABS4JWI2_9FIRM</name>
<organism evidence="1 2">
    <name type="scientific">Symbiobacterium terraclitae</name>
    <dbReference type="NCBI Taxonomy" id="557451"/>
    <lineage>
        <taxon>Bacteria</taxon>
        <taxon>Bacillati</taxon>
        <taxon>Bacillota</taxon>
        <taxon>Clostridia</taxon>
        <taxon>Eubacteriales</taxon>
        <taxon>Symbiobacteriaceae</taxon>
        <taxon>Symbiobacterium</taxon>
    </lineage>
</organism>
<accession>A0ABS4JWI2</accession>